<keyword evidence="2" id="KW-0819">tRNA processing</keyword>
<feature type="region of interest" description="Disordered" evidence="5">
    <location>
        <begin position="657"/>
        <end position="716"/>
    </location>
</feature>
<dbReference type="InterPro" id="IPR011760">
    <property type="entry name" value="PsdUridine_synth_TruD_insert"/>
</dbReference>
<dbReference type="NCBIfam" id="TIGR00094">
    <property type="entry name" value="tRNA_TruD_broad"/>
    <property type="match status" value="1"/>
</dbReference>
<organism evidence="7">
    <name type="scientific">Culex tarsalis</name>
    <name type="common">Encephalitis mosquito</name>
    <dbReference type="NCBI Taxonomy" id="7177"/>
    <lineage>
        <taxon>Eukaryota</taxon>
        <taxon>Metazoa</taxon>
        <taxon>Ecdysozoa</taxon>
        <taxon>Arthropoda</taxon>
        <taxon>Hexapoda</taxon>
        <taxon>Insecta</taxon>
        <taxon>Pterygota</taxon>
        <taxon>Neoptera</taxon>
        <taxon>Endopterygota</taxon>
        <taxon>Diptera</taxon>
        <taxon>Nematocera</taxon>
        <taxon>Culicoidea</taxon>
        <taxon>Culicidae</taxon>
        <taxon>Culicinae</taxon>
        <taxon>Culicini</taxon>
        <taxon>Culex</taxon>
        <taxon>Culex</taxon>
    </lineage>
</organism>
<keyword evidence="3" id="KW-0413">Isomerase</keyword>
<dbReference type="GO" id="GO:0003723">
    <property type="term" value="F:RNA binding"/>
    <property type="evidence" value="ECO:0007669"/>
    <property type="project" value="InterPro"/>
</dbReference>
<dbReference type="EMBL" id="GFDL01014332">
    <property type="protein sequence ID" value="JAV20713.1"/>
    <property type="molecule type" value="Transcribed_RNA"/>
</dbReference>
<proteinExistence type="inferred from homology"/>
<feature type="compositionally biased region" description="Basic and acidic residues" evidence="5">
    <location>
        <begin position="672"/>
        <end position="692"/>
    </location>
</feature>
<dbReference type="InterPro" id="IPR001656">
    <property type="entry name" value="PsdUridine_synth_TruD"/>
</dbReference>
<dbReference type="PANTHER" id="PTHR13326:SF31">
    <property type="entry name" value="PSEUDOURIDYLATE SYNTHASE 7 HOMOLOG"/>
    <property type="match status" value="1"/>
</dbReference>
<sequence length="716" mass="80856">MGRNNFQHRGGGGRGRGGNRNNPFKKRGGGGGGGGHQNRPPFNRNNKDRNRRDAGAVLSELKEEQVFVTEYVTPGEGFRGILKSRYSDFHVNEIDVDGKEAVLTELKLPEQPKEDNLSSEKELVELITQEKLDQIRKVAESKGKCADVVEIDVTEMSKEDRGKIHNRAKGLFGSAIVGSTVTKDDRKFVTFAQFDKSKVRDKREKWLWPEEFTHFLLYKENVDTIQATTQLTENLRCSPSAFAYAGTKDRRAKTTQWVSIRHGEPARIAAAAAKMRNVKLGNFCFKPAPLKLGQLRGNRFRIVLRQVTASEDVLRSSLDDFREKGFINYFGLQRFGNCASIPTYKVGIEILKGEWKEACDLILKPREGDPWFMQQVREIWQKTGDAQAAFDKFFYSNKSIEKTVLKWLASHENDFRGALEHLPRNMRLLYSHSYQSVIWNRVASRRIRDLGYRLVPGDLVFVDKSSEEVDLEPVLDVDAALEQDEPVQQEDKEEPEQPEQPTEVSRFKSLVKPLTEADIESGAYTIFDIVLPLPGHDIAYPANECATWYEELLAADGLSSEKLKQKTKMHSLTGAYRKVFIKPENLDWKLIAYEKPNDALILSDLEKLNGEPEPVPAENAPHKALLLDFRLPSSAYATMALREILKVDTSALYQRALEKQDTPESAPTEETEAPKDGDDKAEGNGEAAKENEQPEAESPQGDGEAEEPVEKRAKLD</sequence>
<dbReference type="PROSITE" id="PS50984">
    <property type="entry name" value="TRUD"/>
    <property type="match status" value="1"/>
</dbReference>
<evidence type="ECO:0000256" key="5">
    <source>
        <dbReference type="SAM" id="MobiDB-lite"/>
    </source>
</evidence>
<protein>
    <recommendedName>
        <fullName evidence="6">TRUD domain-containing protein</fullName>
    </recommendedName>
</protein>
<dbReference type="CDD" id="cd02576">
    <property type="entry name" value="PseudoU_synth_ScPUS7"/>
    <property type="match status" value="1"/>
</dbReference>
<evidence type="ECO:0000256" key="4">
    <source>
        <dbReference type="ARBA" id="ARBA00036943"/>
    </source>
</evidence>
<feature type="compositionally biased region" description="Acidic residues" evidence="5">
    <location>
        <begin position="485"/>
        <end position="497"/>
    </location>
</feature>
<dbReference type="PIRSF" id="PIRSF037016">
    <property type="entry name" value="Pseudouridin_synth_euk_prd"/>
    <property type="match status" value="1"/>
</dbReference>
<evidence type="ECO:0000313" key="7">
    <source>
        <dbReference type="EMBL" id="JAV20713.1"/>
    </source>
</evidence>
<dbReference type="SUPFAM" id="SSF55120">
    <property type="entry name" value="Pseudouridine synthase"/>
    <property type="match status" value="1"/>
</dbReference>
<dbReference type="Gene3D" id="3.30.2350.20">
    <property type="entry name" value="TruD, catalytic domain"/>
    <property type="match status" value="2"/>
</dbReference>
<comment type="similarity">
    <text evidence="1">Belongs to the pseudouridine synthase TruD family.</text>
</comment>
<dbReference type="AlphaFoldDB" id="A0A1Q3EZI6"/>
<dbReference type="GO" id="GO:0005634">
    <property type="term" value="C:nucleus"/>
    <property type="evidence" value="ECO:0007669"/>
    <property type="project" value="TreeGrafter"/>
</dbReference>
<dbReference type="GO" id="GO:0008033">
    <property type="term" value="P:tRNA processing"/>
    <property type="evidence" value="ECO:0007669"/>
    <property type="project" value="UniProtKB-KW"/>
</dbReference>
<reference evidence="7" key="1">
    <citation type="submission" date="2017-01" db="EMBL/GenBank/DDBJ databases">
        <title>A deep insight into the sialotranscriptome of adult male and female Cluex tarsalis mosquitoes.</title>
        <authorList>
            <person name="Ribeiro J.M."/>
            <person name="Moreira F."/>
            <person name="Bernard K.A."/>
            <person name="Calvo E."/>
        </authorList>
    </citation>
    <scope>NUCLEOTIDE SEQUENCE</scope>
    <source>
        <strain evidence="7">Kern County</strain>
        <tissue evidence="7">Salivary glands</tissue>
    </source>
</reference>
<feature type="domain" description="TRUD" evidence="6">
    <location>
        <begin position="325"/>
        <end position="582"/>
    </location>
</feature>
<comment type="catalytic activity">
    <reaction evidence="4">
        <text>a uridine in tRNA = a pseudouridine in tRNA</text>
        <dbReference type="Rhea" id="RHEA:54572"/>
        <dbReference type="Rhea" id="RHEA-COMP:13339"/>
        <dbReference type="Rhea" id="RHEA-COMP:13934"/>
        <dbReference type="ChEBI" id="CHEBI:65314"/>
        <dbReference type="ChEBI" id="CHEBI:65315"/>
    </reaction>
</comment>
<feature type="region of interest" description="Disordered" evidence="5">
    <location>
        <begin position="1"/>
        <end position="50"/>
    </location>
</feature>
<dbReference type="GO" id="GO:0009982">
    <property type="term" value="F:pseudouridine synthase activity"/>
    <property type="evidence" value="ECO:0007669"/>
    <property type="project" value="InterPro"/>
</dbReference>
<evidence type="ECO:0000256" key="3">
    <source>
        <dbReference type="ARBA" id="ARBA00023235"/>
    </source>
</evidence>
<dbReference type="InterPro" id="IPR042214">
    <property type="entry name" value="TruD_catalytic"/>
</dbReference>
<dbReference type="InterPro" id="IPR020103">
    <property type="entry name" value="PsdUridine_synth_cat_dom_sf"/>
</dbReference>
<evidence type="ECO:0000256" key="2">
    <source>
        <dbReference type="ARBA" id="ARBA00022694"/>
    </source>
</evidence>
<evidence type="ECO:0000259" key="6">
    <source>
        <dbReference type="PROSITE" id="PS50984"/>
    </source>
</evidence>
<name>A0A1Q3EZI6_CULTA</name>
<accession>A0A1Q3EZI6</accession>
<dbReference type="PANTHER" id="PTHR13326">
    <property type="entry name" value="TRNA PSEUDOURIDINE SYNTHASE D"/>
    <property type="match status" value="1"/>
</dbReference>
<dbReference type="GO" id="GO:0001522">
    <property type="term" value="P:pseudouridine synthesis"/>
    <property type="evidence" value="ECO:0007669"/>
    <property type="project" value="InterPro"/>
</dbReference>
<dbReference type="Pfam" id="PF01142">
    <property type="entry name" value="TruD"/>
    <property type="match status" value="2"/>
</dbReference>
<feature type="region of interest" description="Disordered" evidence="5">
    <location>
        <begin position="485"/>
        <end position="505"/>
    </location>
</feature>
<feature type="compositionally biased region" description="Gly residues" evidence="5">
    <location>
        <begin position="9"/>
        <end position="18"/>
    </location>
</feature>
<evidence type="ECO:0000256" key="1">
    <source>
        <dbReference type="ARBA" id="ARBA00007953"/>
    </source>
</evidence>